<evidence type="ECO:0000313" key="3">
    <source>
        <dbReference type="Proteomes" id="UP000095728"/>
    </source>
</evidence>
<dbReference type="OrthoDB" id="4061106at2759"/>
<organism evidence="2 3">
    <name type="scientific">Hanseniaspora osmophila</name>
    <dbReference type="NCBI Taxonomy" id="56408"/>
    <lineage>
        <taxon>Eukaryota</taxon>
        <taxon>Fungi</taxon>
        <taxon>Dikarya</taxon>
        <taxon>Ascomycota</taxon>
        <taxon>Saccharomycotina</taxon>
        <taxon>Saccharomycetes</taxon>
        <taxon>Saccharomycodales</taxon>
        <taxon>Saccharomycodaceae</taxon>
        <taxon>Hanseniaspora</taxon>
    </lineage>
</organism>
<accession>A0A1E5RF88</accession>
<dbReference type="GO" id="GO:0005840">
    <property type="term" value="C:ribosome"/>
    <property type="evidence" value="ECO:0007669"/>
    <property type="project" value="UniProtKB-KW"/>
</dbReference>
<reference evidence="3" key="1">
    <citation type="journal article" date="2016" name="Genome Announc.">
        <title>Genome sequences of three species of Hanseniaspora isolated from spontaneous wine fermentations.</title>
        <authorList>
            <person name="Sternes P.R."/>
            <person name="Lee D."/>
            <person name="Kutyna D.R."/>
            <person name="Borneman A.R."/>
        </authorList>
    </citation>
    <scope>NUCLEOTIDE SEQUENCE [LARGE SCALE GENOMIC DNA]</scope>
    <source>
        <strain evidence="3">AWRI3579</strain>
    </source>
</reference>
<comment type="caution">
    <text evidence="2">The sequence shown here is derived from an EMBL/GenBank/DDBJ whole genome shotgun (WGS) entry which is preliminary data.</text>
</comment>
<protein>
    <submittedName>
        <fullName evidence="2">37S ribosomal protein MRP13, mitochondrial</fullName>
    </submittedName>
</protein>
<gene>
    <name evidence="2" type="ORF">AWRI3579_g2271</name>
</gene>
<keyword evidence="2" id="KW-0689">Ribosomal protein</keyword>
<dbReference type="FunCoup" id="A0A1E5RF88">
    <property type="interactions" value="125"/>
</dbReference>
<dbReference type="Proteomes" id="UP000095728">
    <property type="component" value="Unassembled WGS sequence"/>
</dbReference>
<keyword evidence="2" id="KW-0687">Ribonucleoprotein</keyword>
<proteinExistence type="predicted"/>
<dbReference type="STRING" id="56408.A0A1E5RF88"/>
<dbReference type="InParanoid" id="A0A1E5RF88"/>
<sequence>MLKTQKLFATGAGRYGLRGLQAGLPSQTQAYANYSSAAPSPNSQPYNTKPVIKEFATSEQVKPFQQELDTFIEYLTTPKALKVLLYRPKNKQRIVEFDLKDPVTGKLLDQRPPFTPISTKVLTNFLLNAQNKTDIQWVMYQLKRLKPKHKMFWYNYLNSEHFALLSYLSLLKTNQHSEVAYFFSKNLGSSSSFVHAKLGSVYDIENYFNCAVSIKLLKKHLFHKSIPSKNAMNIKIQHYYDNVLNKAETDKTGLAKVLVNQLTQGSHPILGELKSNINLPALPQSTQEIDALPLNKFVNFVNQHPLTYISTRILELVGNKTPEVLQFNKDFKLSLEKSQKPDIFDDLFAQYKECIANEKDKRQEAHLELVASRKAQKNAINSEAAGEISSEATA</sequence>
<dbReference type="EMBL" id="LPNM01000007">
    <property type="protein sequence ID" value="OEJ85561.1"/>
    <property type="molecule type" value="Genomic_DNA"/>
</dbReference>
<keyword evidence="3" id="KW-1185">Reference proteome</keyword>
<evidence type="ECO:0000256" key="1">
    <source>
        <dbReference type="SAM" id="MobiDB-lite"/>
    </source>
</evidence>
<evidence type="ECO:0000313" key="2">
    <source>
        <dbReference type="EMBL" id="OEJ85561.1"/>
    </source>
</evidence>
<dbReference type="AlphaFoldDB" id="A0A1E5RF88"/>
<name>A0A1E5RF88_9ASCO</name>
<feature type="region of interest" description="Disordered" evidence="1">
    <location>
        <begin position="374"/>
        <end position="394"/>
    </location>
</feature>